<evidence type="ECO:0000256" key="1">
    <source>
        <dbReference type="ARBA" id="ARBA00001864"/>
    </source>
</evidence>
<evidence type="ECO:0000256" key="4">
    <source>
        <dbReference type="ARBA" id="ARBA00011193"/>
    </source>
</evidence>
<dbReference type="Pfam" id="PF01220">
    <property type="entry name" value="DHquinase_II"/>
    <property type="match status" value="1"/>
</dbReference>
<dbReference type="PIRSF" id="PIRSF001399">
    <property type="entry name" value="DHquinase_II"/>
    <property type="match status" value="1"/>
</dbReference>
<feature type="site" description="Transition state stabilizer" evidence="8 11">
    <location>
        <position position="18"/>
    </location>
</feature>
<dbReference type="CDD" id="cd00466">
    <property type="entry name" value="DHQase_II"/>
    <property type="match status" value="1"/>
</dbReference>
<protein>
    <recommendedName>
        <fullName evidence="5 8">3-dehydroquinate dehydratase</fullName>
        <shortName evidence="8">3-dehydroquinase</shortName>
        <ecNumber evidence="5 8">4.2.1.10</ecNumber>
    </recommendedName>
    <alternativeName>
        <fullName evidence="8">Type II DHQase</fullName>
    </alternativeName>
</protein>
<comment type="function">
    <text evidence="8">Catalyzes a trans-dehydration via an enolate intermediate.</text>
</comment>
<feature type="binding site" evidence="8 10">
    <location>
        <begin position="101"/>
        <end position="102"/>
    </location>
    <ligand>
        <name>substrate</name>
    </ligand>
</feature>
<dbReference type="EC" id="4.2.1.10" evidence="5 8"/>
<dbReference type="PANTHER" id="PTHR21272:SF3">
    <property type="entry name" value="CATABOLIC 3-DEHYDROQUINASE"/>
    <property type="match status" value="1"/>
</dbReference>
<keyword evidence="7 8" id="KW-0456">Lyase</keyword>
<evidence type="ECO:0000256" key="11">
    <source>
        <dbReference type="PIRSR" id="PIRSR001399-3"/>
    </source>
</evidence>
<dbReference type="HAMAP" id="MF_00169">
    <property type="entry name" value="AroQ"/>
    <property type="match status" value="1"/>
</dbReference>
<comment type="caution">
    <text evidence="12">The sequence shown here is derived from an EMBL/GenBank/DDBJ whole genome shotgun (WGS) entry which is preliminary data.</text>
</comment>
<sequence length="147" mass="16778">MNNILVINGPNLNLLGKREPDIYGNITLGNINQKIKLHFKNEDLKIDFFQSNEEGKIIDKIIESEKKYNAIVINPAAYSHYSIAILDAMRSINIPVVEVHLSNIYKREEYRKKSVTAEASLGVISGFGYYGYIMAIEFILNNLVREK</sequence>
<comment type="catalytic activity">
    <reaction evidence="1 8">
        <text>3-dehydroquinate = 3-dehydroshikimate + H2O</text>
        <dbReference type="Rhea" id="RHEA:21096"/>
        <dbReference type="ChEBI" id="CHEBI:15377"/>
        <dbReference type="ChEBI" id="CHEBI:16630"/>
        <dbReference type="ChEBI" id="CHEBI:32364"/>
        <dbReference type="EC" id="4.2.1.10"/>
    </reaction>
</comment>
<feature type="active site" description="Proton acceptor" evidence="8 9">
    <location>
        <position position="23"/>
    </location>
</feature>
<evidence type="ECO:0000256" key="8">
    <source>
        <dbReference type="HAMAP-Rule" id="MF_00169"/>
    </source>
</evidence>
<dbReference type="PROSITE" id="PS01029">
    <property type="entry name" value="DEHYDROQUINASE_II"/>
    <property type="match status" value="1"/>
</dbReference>
<evidence type="ECO:0000256" key="3">
    <source>
        <dbReference type="ARBA" id="ARBA00011037"/>
    </source>
</evidence>
<dbReference type="GO" id="GO:0009073">
    <property type="term" value="P:aromatic amino acid family biosynthetic process"/>
    <property type="evidence" value="ECO:0007669"/>
    <property type="project" value="UniProtKB-KW"/>
</dbReference>
<dbReference type="InterPro" id="IPR018509">
    <property type="entry name" value="DHquinase_II_CS"/>
</dbReference>
<evidence type="ECO:0000256" key="7">
    <source>
        <dbReference type="ARBA" id="ARBA00023239"/>
    </source>
</evidence>
<evidence type="ECO:0000256" key="5">
    <source>
        <dbReference type="ARBA" id="ARBA00012060"/>
    </source>
</evidence>
<reference evidence="12" key="1">
    <citation type="submission" date="2019-04" db="EMBL/GenBank/DDBJ databases">
        <title>Genome sequencing of Clostridium botulinum Groups I-IV and Clostridium butyricum.</title>
        <authorList>
            <person name="Brunt J."/>
            <person name="Van Vliet A.H.M."/>
            <person name="Stringer S.C."/>
            <person name="Carter A.T."/>
            <person name="Peck M.W."/>
        </authorList>
    </citation>
    <scope>NUCLEOTIDE SEQUENCE</scope>
    <source>
        <strain evidence="12">IFR 15/031</strain>
    </source>
</reference>
<accession>A0A6G4EDA9</accession>
<dbReference type="InterPro" id="IPR001874">
    <property type="entry name" value="DHquinase_II"/>
</dbReference>
<dbReference type="Gene3D" id="3.40.50.9100">
    <property type="entry name" value="Dehydroquinase, class II"/>
    <property type="match status" value="1"/>
</dbReference>
<dbReference type="NCBIfam" id="NF003807">
    <property type="entry name" value="PRK05395.1-4"/>
    <property type="match status" value="1"/>
</dbReference>
<dbReference type="AlphaFoldDB" id="A0A6G4EDA9"/>
<dbReference type="SUPFAM" id="SSF52304">
    <property type="entry name" value="Type II 3-dehydroquinate dehydratase"/>
    <property type="match status" value="1"/>
</dbReference>
<dbReference type="GO" id="GO:0019631">
    <property type="term" value="P:quinate catabolic process"/>
    <property type="evidence" value="ECO:0007669"/>
    <property type="project" value="TreeGrafter"/>
</dbReference>
<dbReference type="UniPathway" id="UPA00053">
    <property type="reaction ID" value="UER00086"/>
</dbReference>
<dbReference type="GO" id="GO:0008652">
    <property type="term" value="P:amino acid biosynthetic process"/>
    <property type="evidence" value="ECO:0007669"/>
    <property type="project" value="UniProtKB-KW"/>
</dbReference>
<organism evidence="12">
    <name type="scientific">Clostridium botulinum</name>
    <dbReference type="NCBI Taxonomy" id="1491"/>
    <lineage>
        <taxon>Bacteria</taxon>
        <taxon>Bacillati</taxon>
        <taxon>Bacillota</taxon>
        <taxon>Clostridia</taxon>
        <taxon>Eubacteriales</taxon>
        <taxon>Clostridiaceae</taxon>
        <taxon>Clostridium</taxon>
    </lineage>
</organism>
<dbReference type="PANTHER" id="PTHR21272">
    <property type="entry name" value="CATABOLIC 3-DEHYDROQUINASE"/>
    <property type="match status" value="1"/>
</dbReference>
<proteinExistence type="inferred from homology"/>
<dbReference type="NCBIfam" id="NF003806">
    <property type="entry name" value="PRK05395.1-3"/>
    <property type="match status" value="1"/>
</dbReference>
<keyword evidence="8" id="KW-0028">Amino-acid biosynthesis</keyword>
<dbReference type="InterPro" id="IPR036441">
    <property type="entry name" value="DHquinase_II_sf"/>
</dbReference>
<evidence type="ECO:0000256" key="2">
    <source>
        <dbReference type="ARBA" id="ARBA00004902"/>
    </source>
</evidence>
<dbReference type="GO" id="GO:0003855">
    <property type="term" value="F:3-dehydroquinate dehydratase activity"/>
    <property type="evidence" value="ECO:0007669"/>
    <property type="project" value="UniProtKB-UniRule"/>
</dbReference>
<evidence type="ECO:0000256" key="9">
    <source>
        <dbReference type="PIRSR" id="PIRSR001399-1"/>
    </source>
</evidence>
<name>A0A6G4EDA9_CLOBO</name>
<feature type="binding site" evidence="8 10">
    <location>
        <position position="74"/>
    </location>
    <ligand>
        <name>substrate</name>
    </ligand>
</feature>
<dbReference type="EMBL" id="SWRL01000002">
    <property type="protein sequence ID" value="NFH61227.1"/>
    <property type="molecule type" value="Genomic_DNA"/>
</dbReference>
<feature type="active site" description="Proton donor" evidence="8 9">
    <location>
        <position position="100"/>
    </location>
</feature>
<feature type="binding site" evidence="8 10">
    <location>
        <position position="80"/>
    </location>
    <ligand>
        <name>substrate</name>
    </ligand>
</feature>
<comment type="similarity">
    <text evidence="3 8">Belongs to the type-II 3-dehydroquinase family.</text>
</comment>
<dbReference type="RefSeq" id="WP_061318430.1">
    <property type="nucleotide sequence ID" value="NZ_CABMIC010000009.1"/>
</dbReference>
<feature type="binding site" evidence="8 10">
    <location>
        <position position="87"/>
    </location>
    <ligand>
        <name>substrate</name>
    </ligand>
</feature>
<keyword evidence="6 8" id="KW-0057">Aromatic amino acid biosynthesis</keyword>
<comment type="pathway">
    <text evidence="2 8">Metabolic intermediate biosynthesis; chorismate biosynthesis; chorismate from D-erythrose 4-phosphate and phosphoenolpyruvate: step 3/7.</text>
</comment>
<dbReference type="NCBIfam" id="TIGR01088">
    <property type="entry name" value="aroQ"/>
    <property type="match status" value="1"/>
</dbReference>
<feature type="binding site" evidence="8 10">
    <location>
        <position position="111"/>
    </location>
    <ligand>
        <name>substrate</name>
    </ligand>
</feature>
<dbReference type="GO" id="GO:0009423">
    <property type="term" value="P:chorismate biosynthetic process"/>
    <property type="evidence" value="ECO:0007669"/>
    <property type="project" value="UniProtKB-UniRule"/>
</dbReference>
<dbReference type="NCBIfam" id="NF003805">
    <property type="entry name" value="PRK05395.1-2"/>
    <property type="match status" value="1"/>
</dbReference>
<evidence type="ECO:0000313" key="12">
    <source>
        <dbReference type="EMBL" id="NFH61227.1"/>
    </source>
</evidence>
<evidence type="ECO:0000256" key="10">
    <source>
        <dbReference type="PIRSR" id="PIRSR001399-2"/>
    </source>
</evidence>
<gene>
    <name evidence="8 12" type="primary">aroQ</name>
    <name evidence="12" type="ORF">FC962_04800</name>
</gene>
<comment type="subunit">
    <text evidence="4 8">Homododecamer.</text>
</comment>
<evidence type="ECO:0000256" key="6">
    <source>
        <dbReference type="ARBA" id="ARBA00023141"/>
    </source>
</evidence>